<dbReference type="AlphaFoldDB" id="A0A085GQ31"/>
<dbReference type="HAMAP" id="MF_01053">
    <property type="entry name" value="UPF0231"/>
    <property type="match status" value="1"/>
</dbReference>
<protein>
    <recommendedName>
        <fullName evidence="2">UPF0231 protein GEAM_0302</fullName>
    </recommendedName>
</protein>
<comment type="similarity">
    <text evidence="1 2">Belongs to the UPF0231 family.</text>
</comment>
<evidence type="ECO:0000256" key="1">
    <source>
        <dbReference type="ARBA" id="ARBA00005367"/>
    </source>
</evidence>
<dbReference type="NCBIfam" id="NF003574">
    <property type="entry name" value="PRK05248.1-1"/>
    <property type="match status" value="1"/>
</dbReference>
<accession>A0A085GQ31</accession>
<dbReference type="eggNOG" id="COG3112">
    <property type="taxonomic scope" value="Bacteria"/>
</dbReference>
<gene>
    <name evidence="3" type="ORF">GEAM_0302</name>
</gene>
<dbReference type="Proteomes" id="UP000028640">
    <property type="component" value="Unassembled WGS sequence"/>
</dbReference>
<dbReference type="PIRSF" id="PIRSF006287">
    <property type="entry name" value="UCP006287"/>
    <property type="match status" value="1"/>
</dbReference>
<comment type="caution">
    <text evidence="3">The sequence shown here is derived from an EMBL/GenBank/DDBJ whole genome shotgun (WGS) entry which is preliminary data.</text>
</comment>
<reference evidence="3 4" key="1">
    <citation type="submission" date="2014-05" db="EMBL/GenBank/DDBJ databases">
        <title>ATOL: Assembling a taxonomically balanced genome-scale reconstruction of the evolutionary history of the Enterobacteriaceae.</title>
        <authorList>
            <person name="Plunkett G.III."/>
            <person name="Neeno-Eckwall E.C."/>
            <person name="Glasner J.D."/>
            <person name="Perna N.T."/>
        </authorList>
    </citation>
    <scope>NUCLEOTIDE SEQUENCE [LARGE SCALE GENOMIC DNA]</scope>
    <source>
        <strain evidence="3 4">ATCC 33852</strain>
    </source>
</reference>
<evidence type="ECO:0000313" key="4">
    <source>
        <dbReference type="Proteomes" id="UP000028640"/>
    </source>
</evidence>
<dbReference type="NCBIfam" id="NF003576">
    <property type="entry name" value="PRK05248.1-3"/>
    <property type="match status" value="1"/>
</dbReference>
<keyword evidence="4" id="KW-1185">Reference proteome</keyword>
<dbReference type="InterPro" id="IPR008249">
    <property type="entry name" value="UPF0231"/>
</dbReference>
<evidence type="ECO:0000256" key="2">
    <source>
        <dbReference type="HAMAP-Rule" id="MF_01053"/>
    </source>
</evidence>
<sequence length="121" mass="13973">MDYDFLRDITGEVKVRFSMGHEVLGHWLNEEVKGDLSVLDKVEAALAELKGSERQCQIEGHEYTLLLADDEVMIRANQLGFEGDEMEEGMSYYDEESLAFCGVEDFLQVLEKYRSFVTTYR</sequence>
<dbReference type="GeneID" id="78380867"/>
<dbReference type="RefSeq" id="WP_034787239.1">
    <property type="nucleotide sequence ID" value="NZ_JMPJ01000017.1"/>
</dbReference>
<dbReference type="STRING" id="910964.GEAM_0302"/>
<name>A0A085GQ31_EWIA3</name>
<dbReference type="OrthoDB" id="5739292at2"/>
<dbReference type="Pfam" id="PF06062">
    <property type="entry name" value="UPF0231"/>
    <property type="match status" value="1"/>
</dbReference>
<organism evidence="3 4">
    <name type="scientific">Ewingella americana (strain ATCC 33852 / DSM 4580 / CCUG 14506 / JCM 5911 / LMG 7869 / NCTC 12157 / CDC 1468-78)</name>
    <dbReference type="NCBI Taxonomy" id="910964"/>
    <lineage>
        <taxon>Bacteria</taxon>
        <taxon>Pseudomonadati</taxon>
        <taxon>Pseudomonadota</taxon>
        <taxon>Gammaproteobacteria</taxon>
        <taxon>Enterobacterales</taxon>
        <taxon>Yersiniaceae</taxon>
        <taxon>Ewingella</taxon>
    </lineage>
</organism>
<evidence type="ECO:0000313" key="3">
    <source>
        <dbReference type="EMBL" id="KFC85826.1"/>
    </source>
</evidence>
<dbReference type="EMBL" id="JMPJ01000017">
    <property type="protein sequence ID" value="KFC85826.1"/>
    <property type="molecule type" value="Genomic_DNA"/>
</dbReference>
<proteinExistence type="inferred from homology"/>